<gene>
    <name evidence="2" type="ORF">PQU98_10860</name>
</gene>
<name>A0ABT5HK61_9CAUL</name>
<keyword evidence="1" id="KW-0732">Signal</keyword>
<feature type="chain" id="PRO_5046271784" evidence="1">
    <location>
        <begin position="28"/>
        <end position="136"/>
    </location>
</feature>
<accession>A0ABT5HK61</accession>
<keyword evidence="3" id="KW-1185">Reference proteome</keyword>
<evidence type="ECO:0000313" key="3">
    <source>
        <dbReference type="Proteomes" id="UP001218579"/>
    </source>
</evidence>
<proteinExistence type="predicted"/>
<feature type="signal peptide" evidence="1">
    <location>
        <begin position="1"/>
        <end position="27"/>
    </location>
</feature>
<evidence type="ECO:0000256" key="1">
    <source>
        <dbReference type="SAM" id="SignalP"/>
    </source>
</evidence>
<sequence length="136" mass="16238">MKTSIKAFAIAAFACAGMAAASVPAMADSRYGYDRHDRYERQDYREDRRDHREDRIDYRLDQLDRQIDRGARYGNLSRREEYRLRSELRDLERLSHQFERSGRGIDGREMQILNRRTQDLSRAVAINARDYNGRRY</sequence>
<dbReference type="RefSeq" id="WP_272744967.1">
    <property type="nucleotide sequence ID" value="NZ_JAQQKV010000002.1"/>
</dbReference>
<reference evidence="2 3" key="1">
    <citation type="submission" date="2023-01" db="EMBL/GenBank/DDBJ databases">
        <title>Novel species of the genus Asticcacaulis isolated from rivers.</title>
        <authorList>
            <person name="Lu H."/>
        </authorList>
    </citation>
    <scope>NUCLEOTIDE SEQUENCE [LARGE SCALE GENOMIC DNA]</scope>
    <source>
        <strain evidence="2 3">LKC15W</strain>
    </source>
</reference>
<dbReference type="Proteomes" id="UP001218579">
    <property type="component" value="Unassembled WGS sequence"/>
</dbReference>
<evidence type="ECO:0000313" key="2">
    <source>
        <dbReference type="EMBL" id="MDC7676634.1"/>
    </source>
</evidence>
<protein>
    <submittedName>
        <fullName evidence="2">Uncharacterized protein</fullName>
    </submittedName>
</protein>
<organism evidence="2 3">
    <name type="scientific">Asticcacaulis machinosus</name>
    <dbReference type="NCBI Taxonomy" id="2984211"/>
    <lineage>
        <taxon>Bacteria</taxon>
        <taxon>Pseudomonadati</taxon>
        <taxon>Pseudomonadota</taxon>
        <taxon>Alphaproteobacteria</taxon>
        <taxon>Caulobacterales</taxon>
        <taxon>Caulobacteraceae</taxon>
        <taxon>Asticcacaulis</taxon>
    </lineage>
</organism>
<dbReference type="EMBL" id="JAQQKV010000002">
    <property type="protein sequence ID" value="MDC7676634.1"/>
    <property type="molecule type" value="Genomic_DNA"/>
</dbReference>
<comment type="caution">
    <text evidence="2">The sequence shown here is derived from an EMBL/GenBank/DDBJ whole genome shotgun (WGS) entry which is preliminary data.</text>
</comment>